<dbReference type="Pfam" id="PF04413">
    <property type="entry name" value="Glycos_transf_N"/>
    <property type="match status" value="1"/>
</dbReference>
<dbReference type="InterPro" id="IPR039901">
    <property type="entry name" value="Kdotransferase"/>
</dbReference>
<dbReference type="Gene3D" id="3.40.50.2000">
    <property type="entry name" value="Glycogen Phosphorylase B"/>
    <property type="match status" value="1"/>
</dbReference>
<proteinExistence type="inferred from homology"/>
<keyword evidence="9" id="KW-0448">Lipopolysaccharide biosynthesis</keyword>
<dbReference type="PANTHER" id="PTHR42755">
    <property type="entry name" value="3-DEOXY-MANNO-OCTULOSONATE CYTIDYLYLTRANSFERASE"/>
    <property type="match status" value="1"/>
</dbReference>
<feature type="site" description="Transition state stabilizer" evidence="8">
    <location>
        <position position="212"/>
    </location>
</feature>
<comment type="similarity">
    <text evidence="9">Belongs to the glycosyltransferase group 1 family.</text>
</comment>
<evidence type="ECO:0000313" key="12">
    <source>
        <dbReference type="Proteomes" id="UP000428328"/>
    </source>
</evidence>
<dbReference type="PANTHER" id="PTHR42755:SF1">
    <property type="entry name" value="3-DEOXY-D-MANNO-OCTULOSONIC ACID TRANSFERASE, MITOCHONDRIAL-RELATED"/>
    <property type="match status" value="1"/>
</dbReference>
<dbReference type="InterPro" id="IPR007507">
    <property type="entry name" value="Glycos_transf_N"/>
</dbReference>
<comment type="function">
    <text evidence="9">Involved in lipopolysaccharide (LPS) biosynthesis. Catalyzes the transfer of 3-deoxy-D-manno-octulosonate (Kdo) residue(s) from CMP-Kdo to lipid IV(A), the tetraacyldisaccharide-1,4'-bisphosphate precursor of lipid A.</text>
</comment>
<keyword evidence="12" id="KW-1185">Reference proteome</keyword>
<dbReference type="Gene3D" id="3.40.50.11720">
    <property type="entry name" value="3-Deoxy-D-manno-octulosonic-acid transferase, N-terminal domain"/>
    <property type="match status" value="1"/>
</dbReference>
<dbReference type="GO" id="GO:0043842">
    <property type="term" value="F:Kdo transferase activity"/>
    <property type="evidence" value="ECO:0007669"/>
    <property type="project" value="UniProtKB-EC"/>
</dbReference>
<keyword evidence="9" id="KW-0472">Membrane</keyword>
<accession>A0A6I6JD44</accession>
<dbReference type="GO" id="GO:0009245">
    <property type="term" value="P:lipid A biosynthetic process"/>
    <property type="evidence" value="ECO:0007669"/>
    <property type="project" value="TreeGrafter"/>
</dbReference>
<evidence type="ECO:0000256" key="4">
    <source>
        <dbReference type="ARBA" id="ARBA00022679"/>
    </source>
</evidence>
<dbReference type="InterPro" id="IPR038107">
    <property type="entry name" value="Glycos_transf_N_sf"/>
</dbReference>
<feature type="domain" description="3-deoxy-D-manno-octulosonic-acid transferase N-terminal" evidence="10">
    <location>
        <begin position="34"/>
        <end position="214"/>
    </location>
</feature>
<protein>
    <recommendedName>
        <fullName evidence="3 9">3-deoxy-D-manno-octulosonic acid transferase</fullName>
        <shortName evidence="9">Kdo transferase</shortName>
        <ecNumber evidence="2 9">2.4.99.12</ecNumber>
    </recommendedName>
    <alternativeName>
        <fullName evidence="5 9">Lipid IV(A) 3-deoxy-D-manno-octulosonic acid transferase</fullName>
    </alternativeName>
</protein>
<name>A0A6I6JD44_9BACT</name>
<evidence type="ECO:0000313" key="11">
    <source>
        <dbReference type="EMBL" id="QGY40736.1"/>
    </source>
</evidence>
<evidence type="ECO:0000256" key="1">
    <source>
        <dbReference type="ARBA" id="ARBA00004713"/>
    </source>
</evidence>
<evidence type="ECO:0000256" key="6">
    <source>
        <dbReference type="ARBA" id="ARBA00049183"/>
    </source>
</evidence>
<evidence type="ECO:0000256" key="5">
    <source>
        <dbReference type="ARBA" id="ARBA00031445"/>
    </source>
</evidence>
<reference evidence="11 12" key="1">
    <citation type="submission" date="2019-11" db="EMBL/GenBank/DDBJ databases">
        <authorList>
            <person name="Zheng R.K."/>
            <person name="Sun C.M."/>
        </authorList>
    </citation>
    <scope>NUCLEOTIDE SEQUENCE [LARGE SCALE GENOMIC DNA]</scope>
    <source>
        <strain evidence="11 12">SRB007</strain>
    </source>
</reference>
<evidence type="ECO:0000256" key="3">
    <source>
        <dbReference type="ARBA" id="ARBA00019077"/>
    </source>
</evidence>
<comment type="catalytic activity">
    <reaction evidence="6 9">
        <text>lipid IVA (E. coli) + CMP-3-deoxy-beta-D-manno-octulosonate = alpha-Kdo-(2-&gt;6)-lipid IVA (E. coli) + CMP + H(+)</text>
        <dbReference type="Rhea" id="RHEA:28066"/>
        <dbReference type="ChEBI" id="CHEBI:15378"/>
        <dbReference type="ChEBI" id="CHEBI:58603"/>
        <dbReference type="ChEBI" id="CHEBI:60364"/>
        <dbReference type="ChEBI" id="CHEBI:60377"/>
        <dbReference type="ChEBI" id="CHEBI:85987"/>
        <dbReference type="EC" id="2.4.99.12"/>
    </reaction>
</comment>
<dbReference type="KEGG" id="psel:GM415_11570"/>
<evidence type="ECO:0000256" key="2">
    <source>
        <dbReference type="ARBA" id="ARBA00012621"/>
    </source>
</evidence>
<evidence type="ECO:0000256" key="7">
    <source>
        <dbReference type="PIRSR" id="PIRSR639901-1"/>
    </source>
</evidence>
<comment type="pathway">
    <text evidence="1 9">Bacterial outer membrane biogenesis; LPS core biosynthesis.</text>
</comment>
<dbReference type="AlphaFoldDB" id="A0A6I6JD44"/>
<comment type="subcellular location">
    <subcellularLocation>
        <location evidence="9">Cell membrane</location>
    </subcellularLocation>
</comment>
<feature type="active site" description="Proton acceptor" evidence="7">
    <location>
        <position position="58"/>
    </location>
</feature>
<evidence type="ECO:0000259" key="10">
    <source>
        <dbReference type="Pfam" id="PF04413"/>
    </source>
</evidence>
<dbReference type="EMBL" id="CP046400">
    <property type="protein sequence ID" value="QGY40736.1"/>
    <property type="molecule type" value="Genomic_DNA"/>
</dbReference>
<dbReference type="UniPathway" id="UPA00958"/>
<sequence length="428" mass="47253">MNRTLLNAALSVYDLGWKAALPLLRFNHRLKDGWEQRTLSGGLPAPAHLWIQAASGGEAYLAWAVLKELVPLPNETLRVLVTTNTRQGHEILTNAAREIHSTRKGIAVQPWYFPFDSPGLMRRTVRHVRPSAALILETEIWPGFLSACRESGVHVLLANGRMTSKSLGGYLAWPGLFRALGPERIMAVSETDARRFGTLFGRERVWVMPNIKFDRMAGAGPLARKDNPLREIIPDRTNFVVFGSVRKQEKIEVAKIAAALMRYKTGTVIGLFPRHMHHMPLWEKAMNEVGVTWTLRSALKGAASPGTVVLWDTFGELVPAYGLAKTAFVGGSLARLGGQNFLEPLTCGVTPVIGPHWKNFAWVGREIVESGLALEAEDAEHALNLLIEVLEKTPPRSEVASRAKAYIRDRQGGAKATAKQVADFLNKV</sequence>
<dbReference type="GO" id="GO:0005886">
    <property type="term" value="C:plasma membrane"/>
    <property type="evidence" value="ECO:0007669"/>
    <property type="project" value="UniProtKB-SubCell"/>
</dbReference>
<keyword evidence="9" id="KW-1003">Cell membrane</keyword>
<gene>
    <name evidence="11" type="ORF">GM415_11570</name>
</gene>
<evidence type="ECO:0000256" key="8">
    <source>
        <dbReference type="PIRSR" id="PIRSR639901-2"/>
    </source>
</evidence>
<dbReference type="GO" id="GO:0009244">
    <property type="term" value="P:lipopolysaccharide core region biosynthetic process"/>
    <property type="evidence" value="ECO:0007669"/>
    <property type="project" value="UniProtKB-UniRule"/>
</dbReference>
<organism evidence="11 12">
    <name type="scientific">Pseudodesulfovibrio cashew</name>
    <dbReference type="NCBI Taxonomy" id="2678688"/>
    <lineage>
        <taxon>Bacteria</taxon>
        <taxon>Pseudomonadati</taxon>
        <taxon>Thermodesulfobacteriota</taxon>
        <taxon>Desulfovibrionia</taxon>
        <taxon>Desulfovibrionales</taxon>
        <taxon>Desulfovibrionaceae</taxon>
    </lineage>
</organism>
<keyword evidence="4 9" id="KW-0808">Transferase</keyword>
<dbReference type="EC" id="2.4.99.12" evidence="2 9"/>
<dbReference type="RefSeq" id="WP_158948322.1">
    <property type="nucleotide sequence ID" value="NZ_CP046400.1"/>
</dbReference>
<dbReference type="Proteomes" id="UP000428328">
    <property type="component" value="Chromosome"/>
</dbReference>
<feature type="site" description="Transition state stabilizer" evidence="8">
    <location>
        <position position="137"/>
    </location>
</feature>
<evidence type="ECO:0000256" key="9">
    <source>
        <dbReference type="RuleBase" id="RU365103"/>
    </source>
</evidence>